<accession>A0A1I5YUT0</accession>
<dbReference type="InterPro" id="IPR035093">
    <property type="entry name" value="RelE/ParE_toxin_dom_sf"/>
</dbReference>
<organism evidence="2 3">
    <name type="scientific">Butyrivibrio proteoclasticus</name>
    <dbReference type="NCBI Taxonomy" id="43305"/>
    <lineage>
        <taxon>Bacteria</taxon>
        <taxon>Bacillati</taxon>
        <taxon>Bacillota</taxon>
        <taxon>Clostridia</taxon>
        <taxon>Lachnospirales</taxon>
        <taxon>Lachnospiraceae</taxon>
        <taxon>Butyrivibrio</taxon>
    </lineage>
</organism>
<dbReference type="AlphaFoldDB" id="A0A1I5YUT0"/>
<evidence type="ECO:0000313" key="3">
    <source>
        <dbReference type="Proteomes" id="UP000182624"/>
    </source>
</evidence>
<keyword evidence="1" id="KW-1277">Toxin-antitoxin system</keyword>
<protein>
    <submittedName>
        <fullName evidence="2">Plasmid stabilization system protein ParE</fullName>
    </submittedName>
</protein>
<evidence type="ECO:0000256" key="1">
    <source>
        <dbReference type="ARBA" id="ARBA00022649"/>
    </source>
</evidence>
<dbReference type="Pfam" id="PF05016">
    <property type="entry name" value="ParE_toxin"/>
    <property type="match status" value="1"/>
</dbReference>
<dbReference type="OrthoDB" id="9806083at2"/>
<reference evidence="3" key="1">
    <citation type="submission" date="2016-10" db="EMBL/GenBank/DDBJ databases">
        <authorList>
            <person name="Varghese N."/>
            <person name="Submissions S."/>
        </authorList>
    </citation>
    <scope>NUCLEOTIDE SEQUENCE [LARGE SCALE GENOMIC DNA]</scope>
    <source>
        <strain evidence="3">P18</strain>
    </source>
</reference>
<keyword evidence="3" id="KW-1185">Reference proteome</keyword>
<dbReference type="Proteomes" id="UP000182624">
    <property type="component" value="Unassembled WGS sequence"/>
</dbReference>
<gene>
    <name evidence="2" type="ORF">SAMN04487928_1589</name>
</gene>
<dbReference type="InterPro" id="IPR007712">
    <property type="entry name" value="RelE/ParE_toxin"/>
</dbReference>
<dbReference type="Gene3D" id="3.30.2310.20">
    <property type="entry name" value="RelE-like"/>
    <property type="match status" value="1"/>
</dbReference>
<dbReference type="RefSeq" id="WP_074892152.1">
    <property type="nucleotide sequence ID" value="NZ_FOXO01000058.1"/>
</dbReference>
<dbReference type="EMBL" id="FOXO01000058">
    <property type="protein sequence ID" value="SFQ47994.1"/>
    <property type="molecule type" value="Genomic_DNA"/>
</dbReference>
<proteinExistence type="predicted"/>
<evidence type="ECO:0000313" key="2">
    <source>
        <dbReference type="EMBL" id="SFQ47994.1"/>
    </source>
</evidence>
<sequence length="107" mass="12629">MDYEIVYSPIALADMDQAWDEVYEASADFDIADKYIADLRKKLKNDSKRPKTGERLYYDDIFTGIYYVTHKKYSAFYRIRAGRIEVGRVLYNRSAYISLVIKSMNEE</sequence>
<name>A0A1I5YUT0_9FIRM</name>